<gene>
    <name evidence="1" type="ORF">V565_154240</name>
</gene>
<dbReference type="EMBL" id="AZST01000730">
    <property type="protein sequence ID" value="KEP47478.1"/>
    <property type="molecule type" value="Genomic_DNA"/>
</dbReference>
<name>A0A074RS08_9AGAM</name>
<protein>
    <submittedName>
        <fullName evidence="1">Uncharacterized protein</fullName>
    </submittedName>
</protein>
<dbReference type="HOGENOM" id="CLU_1571528_0_0_1"/>
<sequence length="170" mass="17422">MGLEKVTPAGADVCARCGGRAGWEGSIEPGEFGRLAAVLAAVSAARSVVLARSIGPGVSVSRGLMVAAPSESPDSCLSRWSGSRTVSVSVIVFAPTVSVSCISASIFLGLGGSEGVFMHVALSLVSPRLPASLPPDRLLSPCVLLLPSACALPCRWRSPLSKLASEYPFR</sequence>
<comment type="caution">
    <text evidence="1">The sequence shown here is derived from an EMBL/GenBank/DDBJ whole genome shotgun (WGS) entry which is preliminary data.</text>
</comment>
<proteinExistence type="predicted"/>
<organism evidence="1 2">
    <name type="scientific">Rhizoctonia solani 123E</name>
    <dbReference type="NCBI Taxonomy" id="1423351"/>
    <lineage>
        <taxon>Eukaryota</taxon>
        <taxon>Fungi</taxon>
        <taxon>Dikarya</taxon>
        <taxon>Basidiomycota</taxon>
        <taxon>Agaricomycotina</taxon>
        <taxon>Agaricomycetes</taxon>
        <taxon>Cantharellales</taxon>
        <taxon>Ceratobasidiaceae</taxon>
        <taxon>Rhizoctonia</taxon>
    </lineage>
</organism>
<dbReference type="Proteomes" id="UP000027456">
    <property type="component" value="Unassembled WGS sequence"/>
</dbReference>
<evidence type="ECO:0000313" key="2">
    <source>
        <dbReference type="Proteomes" id="UP000027456"/>
    </source>
</evidence>
<accession>A0A074RS08</accession>
<keyword evidence="2" id="KW-1185">Reference proteome</keyword>
<dbReference type="AlphaFoldDB" id="A0A074RS08"/>
<reference evidence="1 2" key="1">
    <citation type="submission" date="2013-12" db="EMBL/GenBank/DDBJ databases">
        <authorList>
            <person name="Cubeta M."/>
            <person name="Pakala S."/>
            <person name="Fedorova N."/>
            <person name="Thomas E."/>
            <person name="Dean R."/>
            <person name="Jabaji S."/>
            <person name="Neate S."/>
            <person name="Toda T."/>
            <person name="Tavantzis S."/>
            <person name="Vilgalys R."/>
            <person name="Bharathan N."/>
            <person name="Pakala S."/>
            <person name="Losada L.S."/>
            <person name="Zafar N."/>
            <person name="Nierman W."/>
        </authorList>
    </citation>
    <scope>NUCLEOTIDE SEQUENCE [LARGE SCALE GENOMIC DNA]</scope>
    <source>
        <strain evidence="1 2">123E</strain>
    </source>
</reference>
<evidence type="ECO:0000313" key="1">
    <source>
        <dbReference type="EMBL" id="KEP47478.1"/>
    </source>
</evidence>